<evidence type="ECO:0000313" key="1">
    <source>
        <dbReference type="EMBL" id="ANH80950.1"/>
    </source>
</evidence>
<evidence type="ECO:0000313" key="2">
    <source>
        <dbReference type="Proteomes" id="UP000077667"/>
    </source>
</evidence>
<name>A0A1A9I2L1_9BACT</name>
<dbReference type="KEGG" id="nia:A8C56_08110"/>
<protein>
    <submittedName>
        <fullName evidence="1">Uncharacterized protein</fullName>
    </submittedName>
</protein>
<sequence>MTFDTAWVSLFFAEQYCCEYIAAFRNSDPDKLQNKYLRQKLCGNPIQNGVFPAEYAKCADIFHHQRRSENLRAFNKQPL</sequence>
<organism evidence="1 2">
    <name type="scientific">Niabella ginsenosidivorans</name>
    <dbReference type="NCBI Taxonomy" id="1176587"/>
    <lineage>
        <taxon>Bacteria</taxon>
        <taxon>Pseudomonadati</taxon>
        <taxon>Bacteroidota</taxon>
        <taxon>Chitinophagia</taxon>
        <taxon>Chitinophagales</taxon>
        <taxon>Chitinophagaceae</taxon>
        <taxon>Niabella</taxon>
    </lineage>
</organism>
<dbReference type="EMBL" id="CP015772">
    <property type="protein sequence ID" value="ANH80950.1"/>
    <property type="molecule type" value="Genomic_DNA"/>
</dbReference>
<dbReference type="Proteomes" id="UP000077667">
    <property type="component" value="Chromosome"/>
</dbReference>
<reference evidence="1 2" key="1">
    <citation type="submission" date="2016-05" db="EMBL/GenBank/DDBJ databases">
        <title>Niabella ginsenosidivorans BS26 whole genome sequencing.</title>
        <authorList>
            <person name="Im W.T."/>
            <person name="Siddiqi M.Z."/>
        </authorList>
    </citation>
    <scope>NUCLEOTIDE SEQUENCE [LARGE SCALE GENOMIC DNA]</scope>
    <source>
        <strain evidence="1 2">BS26</strain>
    </source>
</reference>
<proteinExistence type="predicted"/>
<gene>
    <name evidence="1" type="ORF">A8C56_08110</name>
</gene>
<keyword evidence="2" id="KW-1185">Reference proteome</keyword>
<dbReference type="AlphaFoldDB" id="A0A1A9I2L1"/>
<accession>A0A1A9I2L1</accession>